<evidence type="ECO:0000256" key="5">
    <source>
        <dbReference type="ARBA" id="ARBA00023163"/>
    </source>
</evidence>
<keyword evidence="4" id="KW-0805">Transcription regulation</keyword>
<evidence type="ECO:0000256" key="4">
    <source>
        <dbReference type="ARBA" id="ARBA00023015"/>
    </source>
</evidence>
<keyword evidence="3" id="KW-0862">Zinc</keyword>
<dbReference type="AlphaFoldDB" id="A0A1Y2D3L7"/>
<accession>A0A1Y2D3L7</accession>
<dbReference type="PROSITE" id="PS50114">
    <property type="entry name" value="GATA_ZN_FINGER_2"/>
    <property type="match status" value="1"/>
</dbReference>
<dbReference type="CDD" id="cd00202">
    <property type="entry name" value="ZnF_GATA"/>
    <property type="match status" value="1"/>
</dbReference>
<evidence type="ECO:0000256" key="1">
    <source>
        <dbReference type="ARBA" id="ARBA00022723"/>
    </source>
</evidence>
<gene>
    <name evidence="9" type="ORF">BCR33DRAFT_761416</name>
</gene>
<dbReference type="PROSITE" id="PS00344">
    <property type="entry name" value="GATA_ZN_FINGER_1"/>
    <property type="match status" value="1"/>
</dbReference>
<dbReference type="Gene3D" id="3.30.50.10">
    <property type="entry name" value="Erythroid Transcription Factor GATA-1, subunit A"/>
    <property type="match status" value="1"/>
</dbReference>
<proteinExistence type="predicted"/>
<dbReference type="SMART" id="SM00401">
    <property type="entry name" value="ZnF_GATA"/>
    <property type="match status" value="1"/>
</dbReference>
<reference evidence="9 10" key="1">
    <citation type="submission" date="2016-07" db="EMBL/GenBank/DDBJ databases">
        <title>Pervasive Adenine N6-methylation of Active Genes in Fungi.</title>
        <authorList>
            <consortium name="DOE Joint Genome Institute"/>
            <person name="Mondo S.J."/>
            <person name="Dannebaum R.O."/>
            <person name="Kuo R.C."/>
            <person name="Labutti K."/>
            <person name="Haridas S."/>
            <person name="Kuo A."/>
            <person name="Salamov A."/>
            <person name="Ahrendt S.R."/>
            <person name="Lipzen A."/>
            <person name="Sullivan W."/>
            <person name="Andreopoulos W.B."/>
            <person name="Clum A."/>
            <person name="Lindquist E."/>
            <person name="Daum C."/>
            <person name="Ramamoorthy G.K."/>
            <person name="Gryganskyi A."/>
            <person name="Culley D."/>
            <person name="Magnuson J.K."/>
            <person name="James T.Y."/>
            <person name="O'Malley M.A."/>
            <person name="Stajich J.E."/>
            <person name="Spatafora J.W."/>
            <person name="Visel A."/>
            <person name="Grigoriev I.V."/>
        </authorList>
    </citation>
    <scope>NUCLEOTIDE SEQUENCE [LARGE SCALE GENOMIC DNA]</scope>
    <source>
        <strain evidence="9 10">JEL800</strain>
    </source>
</reference>
<evidence type="ECO:0000256" key="3">
    <source>
        <dbReference type="ARBA" id="ARBA00022833"/>
    </source>
</evidence>
<dbReference type="InterPro" id="IPR000679">
    <property type="entry name" value="Znf_GATA"/>
</dbReference>
<evidence type="ECO:0000256" key="6">
    <source>
        <dbReference type="PROSITE-ProRule" id="PRU00094"/>
    </source>
</evidence>
<comment type="caution">
    <text evidence="9">The sequence shown here is derived from an EMBL/GenBank/DDBJ whole genome shotgun (WGS) entry which is preliminary data.</text>
</comment>
<dbReference type="EMBL" id="MCGO01000002">
    <property type="protein sequence ID" value="ORY53155.1"/>
    <property type="molecule type" value="Genomic_DNA"/>
</dbReference>
<keyword evidence="1" id="KW-0479">Metal-binding</keyword>
<dbReference type="GO" id="GO:0043565">
    <property type="term" value="F:sequence-specific DNA binding"/>
    <property type="evidence" value="ECO:0007669"/>
    <property type="project" value="InterPro"/>
</dbReference>
<evidence type="ECO:0000313" key="10">
    <source>
        <dbReference type="Proteomes" id="UP000193642"/>
    </source>
</evidence>
<dbReference type="Proteomes" id="UP000193642">
    <property type="component" value="Unassembled WGS sequence"/>
</dbReference>
<dbReference type="Pfam" id="PF00320">
    <property type="entry name" value="GATA"/>
    <property type="match status" value="1"/>
</dbReference>
<feature type="region of interest" description="Disordered" evidence="7">
    <location>
        <begin position="110"/>
        <end position="143"/>
    </location>
</feature>
<protein>
    <recommendedName>
        <fullName evidence="8">GATA-type domain-containing protein</fullName>
    </recommendedName>
</protein>
<keyword evidence="5" id="KW-0804">Transcription</keyword>
<dbReference type="OrthoDB" id="515401at2759"/>
<dbReference type="STRING" id="329046.A0A1Y2D3L7"/>
<evidence type="ECO:0000256" key="7">
    <source>
        <dbReference type="SAM" id="MobiDB-lite"/>
    </source>
</evidence>
<name>A0A1Y2D3L7_9FUNG</name>
<keyword evidence="10" id="KW-1185">Reference proteome</keyword>
<dbReference type="GO" id="GO:0008270">
    <property type="term" value="F:zinc ion binding"/>
    <property type="evidence" value="ECO:0007669"/>
    <property type="project" value="UniProtKB-KW"/>
</dbReference>
<dbReference type="PANTHER" id="PTHR47172:SF24">
    <property type="entry name" value="GATA ZINC FINGER DOMAIN-CONTAINING PROTEIN 14-RELATED"/>
    <property type="match status" value="1"/>
</dbReference>
<evidence type="ECO:0000256" key="2">
    <source>
        <dbReference type="ARBA" id="ARBA00022771"/>
    </source>
</evidence>
<dbReference type="GO" id="GO:0006355">
    <property type="term" value="P:regulation of DNA-templated transcription"/>
    <property type="evidence" value="ECO:0007669"/>
    <property type="project" value="InterPro"/>
</dbReference>
<keyword evidence="2 6" id="KW-0863">Zinc-finger</keyword>
<evidence type="ECO:0000259" key="8">
    <source>
        <dbReference type="PROSITE" id="PS50114"/>
    </source>
</evidence>
<dbReference type="SUPFAM" id="SSF57716">
    <property type="entry name" value="Glucocorticoid receptor-like (DNA-binding domain)"/>
    <property type="match status" value="1"/>
</dbReference>
<feature type="domain" description="GATA-type" evidence="8">
    <location>
        <begin position="176"/>
        <end position="215"/>
    </location>
</feature>
<sequence length="360" mass="40233">MDPFLASPFFHWQGNTAQGQVPEGDKSSELAPQQNHPMGMSLNHQLNGLALLAASPSMHPLTSATQVQFWNGGGQLPSFADGSSHMHQAQIPQLPNNYFAIQPMVSFPDPFSGPSYTSSSPERTPPSAHLTHPTAPRQRRRRRHNLVPLTQEDLSKLDSAAQKRAIKAERKRMRERNRDLVCHECGSTSTPLWRRSAVDPERMLCNACGLHEKNNLKAQANESVETKDSSPLNVRDTNLRSSILPSSSSPLEMLPNQIQHTTNVTQTTQEQRKNVSEYQTVESTSNTMGLLHPNLLYPTTFTVQLPQQVEQPKGTPSLIERQRLMHQRRLMAQQHQQANPSGSGSIFDEYVWSGIMNAKN</sequence>
<organism evidence="9 10">
    <name type="scientific">Rhizoclosmatium globosum</name>
    <dbReference type="NCBI Taxonomy" id="329046"/>
    <lineage>
        <taxon>Eukaryota</taxon>
        <taxon>Fungi</taxon>
        <taxon>Fungi incertae sedis</taxon>
        <taxon>Chytridiomycota</taxon>
        <taxon>Chytridiomycota incertae sedis</taxon>
        <taxon>Chytridiomycetes</taxon>
        <taxon>Chytridiales</taxon>
        <taxon>Chytriomycetaceae</taxon>
        <taxon>Rhizoclosmatium</taxon>
    </lineage>
</organism>
<dbReference type="InterPro" id="IPR013088">
    <property type="entry name" value="Znf_NHR/GATA"/>
</dbReference>
<dbReference type="PANTHER" id="PTHR47172">
    <property type="entry name" value="OS01G0976800 PROTEIN"/>
    <property type="match status" value="1"/>
</dbReference>
<evidence type="ECO:0000313" key="9">
    <source>
        <dbReference type="EMBL" id="ORY53155.1"/>
    </source>
</evidence>